<proteinExistence type="inferred from homology"/>
<feature type="compositionally biased region" description="Basic and acidic residues" evidence="3">
    <location>
        <begin position="526"/>
        <end position="536"/>
    </location>
</feature>
<dbReference type="EMBL" id="CCAG010018108">
    <property type="status" value="NOT_ANNOTATED_CDS"/>
    <property type="molecule type" value="Genomic_DNA"/>
</dbReference>
<evidence type="ECO:0000313" key="5">
    <source>
        <dbReference type="EnsemblMetazoa" id="GMOY000073-PA"/>
    </source>
</evidence>
<dbReference type="InterPro" id="IPR009828">
    <property type="entry name" value="CYRIA/CYRIB_Rac1-bd"/>
</dbReference>
<dbReference type="EnsemblMetazoa" id="GMOY000073-RA">
    <property type="protein sequence ID" value="GMOY000073-PA"/>
    <property type="gene ID" value="GMOY000073"/>
</dbReference>
<dbReference type="PIRSF" id="PIRSF008153">
    <property type="entry name" value="FMR1_interacting"/>
    <property type="match status" value="1"/>
</dbReference>
<dbReference type="PANTHER" id="PTHR12195">
    <property type="entry name" value="CYTOPLASMIC FMR1-INTERACTING PROTEIN-RELATED"/>
    <property type="match status" value="1"/>
</dbReference>
<comment type="similarity">
    <text evidence="1 2">Belongs to the CYFIP family.</text>
</comment>
<organism evidence="5 6">
    <name type="scientific">Glossina morsitans morsitans</name>
    <name type="common">Savannah tsetse fly</name>
    <dbReference type="NCBI Taxonomy" id="37546"/>
    <lineage>
        <taxon>Eukaryota</taxon>
        <taxon>Metazoa</taxon>
        <taxon>Ecdysozoa</taxon>
        <taxon>Arthropoda</taxon>
        <taxon>Hexapoda</taxon>
        <taxon>Insecta</taxon>
        <taxon>Pterygota</taxon>
        <taxon>Neoptera</taxon>
        <taxon>Endopterygota</taxon>
        <taxon>Diptera</taxon>
        <taxon>Brachycera</taxon>
        <taxon>Muscomorpha</taxon>
        <taxon>Hippoboscoidea</taxon>
        <taxon>Glossinidae</taxon>
        <taxon>Glossina</taxon>
    </lineage>
</organism>
<dbReference type="Proteomes" id="UP000092444">
    <property type="component" value="Unassembled WGS sequence"/>
</dbReference>
<dbReference type="PRINTS" id="PR01698">
    <property type="entry name" value="CYTOFMRPINTP"/>
</dbReference>
<dbReference type="VEuPathDB" id="VectorBase:GMOY000073"/>
<accession>A0A1B0F9B0</accession>
<dbReference type="Pfam" id="PF05994">
    <property type="entry name" value="FragX_IP"/>
    <property type="match status" value="1"/>
</dbReference>
<feature type="region of interest" description="Disordered" evidence="3">
    <location>
        <begin position="513"/>
        <end position="536"/>
    </location>
</feature>
<reference evidence="5" key="1">
    <citation type="submission" date="2020-05" db="UniProtKB">
        <authorList>
            <consortium name="EnsemblMetazoa"/>
        </authorList>
    </citation>
    <scope>IDENTIFICATION</scope>
    <source>
        <strain evidence="5">Yale</strain>
    </source>
</reference>
<evidence type="ECO:0000256" key="3">
    <source>
        <dbReference type="SAM" id="MobiDB-lite"/>
    </source>
</evidence>
<dbReference type="GO" id="GO:0030833">
    <property type="term" value="P:regulation of actin filament polymerization"/>
    <property type="evidence" value="ECO:0007669"/>
    <property type="project" value="InterPro"/>
</dbReference>
<protein>
    <recommendedName>
        <fullName evidence="2">Cytoplasmic FMR1-interacting protein</fullName>
    </recommendedName>
</protein>
<keyword evidence="6" id="KW-1185">Reference proteome</keyword>
<dbReference type="GO" id="GO:0005737">
    <property type="term" value="C:cytoplasm"/>
    <property type="evidence" value="ECO:0007669"/>
    <property type="project" value="UniProtKB-UniRule"/>
</dbReference>
<feature type="domain" description="CYRIA/CYRIB Rac1 binding" evidence="4">
    <location>
        <begin position="61"/>
        <end position="275"/>
    </location>
</feature>
<evidence type="ECO:0000256" key="1">
    <source>
        <dbReference type="ARBA" id="ARBA00025790"/>
    </source>
</evidence>
<dbReference type="AlphaFoldDB" id="A0A1B0F9B0"/>
<dbReference type="InterPro" id="IPR008081">
    <property type="entry name" value="Cytoplasmic_FMR1-int"/>
</dbReference>
<dbReference type="STRING" id="37546.A0A1B0F9B0"/>
<name>A0A1B0F9B0_GLOMM</name>
<feature type="region of interest" description="Disordered" evidence="3">
    <location>
        <begin position="1203"/>
        <end position="1223"/>
    </location>
</feature>
<evidence type="ECO:0000259" key="4">
    <source>
        <dbReference type="Pfam" id="PF07159"/>
    </source>
</evidence>
<dbReference type="GO" id="GO:0031267">
    <property type="term" value="F:small GTPase binding"/>
    <property type="evidence" value="ECO:0007669"/>
    <property type="project" value="InterPro"/>
</dbReference>
<evidence type="ECO:0000313" key="6">
    <source>
        <dbReference type="Proteomes" id="UP000092444"/>
    </source>
</evidence>
<dbReference type="Pfam" id="PF07159">
    <property type="entry name" value="CYRIA-B_Rac1-bd"/>
    <property type="match status" value="1"/>
</dbReference>
<evidence type="ECO:0000256" key="2">
    <source>
        <dbReference type="PIRNR" id="PIRNR008153"/>
    </source>
</evidence>
<keyword evidence="2" id="KW-0963">Cytoplasm</keyword>
<dbReference type="PhylomeDB" id="A0A1B0F9B0"/>
<sequence>MTEKITLADALSNVEVLDELSLPDEQPCIEAQPCSVIYKANFDTNFEDRNGFVTGIAKYIEEATTHANLNVLLEEGQKHAVMLYTWRCCSRAIPQPKSNEQPNRVEIYEKTVEVLAPEVNKLLNFMYFQRKAIEAFSGEVKRLCHAEKRKDFVSEAYLLTLGKFINMFAVLDELKNMKSSVKNDYSTYRRAAQFLKVMSDSHTLQESQNLSLFLATQNKIRDTVKDTLEKIVGYEDLLSDVVNICVHMFETKMYLTPEEKHMLVKVMGFGLFLMDSEACNINKLDQKKKVRLDRIDRIFKNLEVVPLFGDMQIAPFNYIKCSKHFDQSKWPLSTSTATSPQADLMVHLPQIREDHVKYISELARYTNEVTTTVKENPTDAENRATADLALRGLQLLSEWTSVVTELYSWKLLHPTDHHLNKECPVEAEEYERATRYNYTSEEKFALIEVIAMIKGLQVLMARIETVLCEAIRRNIYSELQDFVQLSLREPMRKAIKNKKDLIRSIIMSVRETAADWQKGSEPTDDPATKGKKDPDGGFRIHVPRLNVGPSSTQLYMVRTMLESLIADKSGGKRTLRKDIDGNCLMQIDTFHKTSFYWSYLLNFSDTLQKCCDLSQLWYREFYLEMTMGRRVNKCTVKHQHNEECKDLITMEKRIQFPIEMSMPWILTDHILQTKEPSMMEYDNVCYNSCRFVLYPLDLYNDSAHYALTVFRKQFLYDEVEAEVNLCFDQFVYKLSEQIFAHYKQLAGSIFLDKRFRLECEVLGFNFQSCPRNNRYETLLKQRHVQLLGRSIDLNKLITQRINANMHKSIELAISRFEGTDITGIVELEGLLECNRICHKLLSKYLALDNFEAMVKEANHNVLAPYGRITLHVFVELNYDFLVNYCYNAATNRFVRSKVNLASAQPIQREKPSQMSHYYLWGSKQLNAAYSTQYGQYSGFVGAPHFHAMCRLLGYQGIAVVMDIILKDIVKPLIQGSLLQFTKTLMSAMPKSCKLPRCEYGSPGVLSYYQAHLTDIVQYPDTKTELFQSFREFGNCIIFCLLIEQALSQEEVCDLLHAALFQNIFPRPFCKENEKPEAKQKRLEAQFANLQIVSNVEKLGTAKYTIEELFGEGLNWAGCAMIVLLGQQRRFEALDFCYHILRVQRVDGKDEDVKGIKLKRMVDRIRRFQVLNSQIFAILNKYLKGSDIEGSNVEHVRCFPPPQHPSIISSHYQDPNKLRQSMNN</sequence>